<accession>A0A5J6Z7C4</accession>
<dbReference type="Proteomes" id="UP000326711">
    <property type="component" value="Chromosome"/>
</dbReference>
<evidence type="ECO:0000313" key="2">
    <source>
        <dbReference type="Proteomes" id="UP000326711"/>
    </source>
</evidence>
<proteinExistence type="predicted"/>
<dbReference type="AlphaFoldDB" id="A0A5J6Z7C4"/>
<protein>
    <submittedName>
        <fullName evidence="1">Uncharacterized protein</fullName>
    </submittedName>
</protein>
<dbReference type="KEGG" id="cuo:CUROG_00565"/>
<dbReference type="EMBL" id="CP045032">
    <property type="protein sequence ID" value="QFQ01517.1"/>
    <property type="molecule type" value="Genomic_DNA"/>
</dbReference>
<name>A0A5J6Z7C4_9CORY</name>
<reference evidence="2" key="1">
    <citation type="submission" date="2019-10" db="EMBL/GenBank/DDBJ databases">
        <title>Complete genome sequence of Corynebacterium urogenitalis DSM 108747, isolated from the genital tract of a cow.</title>
        <authorList>
            <person name="Ruckert C."/>
            <person name="Ballas P."/>
            <person name="Wagener K."/>
            <person name="Drillich M."/>
            <person name="Kaempfer P."/>
            <person name="Busse H.-J."/>
            <person name="Ehling-Schulz M."/>
        </authorList>
    </citation>
    <scope>NUCLEOTIDE SEQUENCE [LARGE SCALE GENOMIC DNA]</scope>
    <source>
        <strain evidence="2">LMM 1652</strain>
    </source>
</reference>
<sequence length="82" mass="9089">MSTSLGVPVDEPVDELIATSYTIRNAELIGLRPSEETLWSTEGIILFPDLSAHFKRARPIRPTVINGGKRLYPPSVSVWLVL</sequence>
<keyword evidence="2" id="KW-1185">Reference proteome</keyword>
<evidence type="ECO:0000313" key="1">
    <source>
        <dbReference type="EMBL" id="QFQ01517.1"/>
    </source>
</evidence>
<organism evidence="1 2">
    <name type="scientific">Corynebacterium urogenitale</name>
    <dbReference type="NCBI Taxonomy" id="2487892"/>
    <lineage>
        <taxon>Bacteria</taxon>
        <taxon>Bacillati</taxon>
        <taxon>Actinomycetota</taxon>
        <taxon>Actinomycetes</taxon>
        <taxon>Mycobacteriales</taxon>
        <taxon>Corynebacteriaceae</taxon>
        <taxon>Corynebacterium</taxon>
    </lineage>
</organism>
<gene>
    <name evidence="1" type="ORF">CUROG_00565</name>
</gene>